<dbReference type="Proteomes" id="UP000198553">
    <property type="component" value="Unassembled WGS sequence"/>
</dbReference>
<organism evidence="5 6">
    <name type="scientific">Mesobacillus persicus</name>
    <dbReference type="NCBI Taxonomy" id="930146"/>
    <lineage>
        <taxon>Bacteria</taxon>
        <taxon>Bacillati</taxon>
        <taxon>Bacillota</taxon>
        <taxon>Bacilli</taxon>
        <taxon>Bacillales</taxon>
        <taxon>Bacillaceae</taxon>
        <taxon>Mesobacillus</taxon>
    </lineage>
</organism>
<dbReference type="PANTHER" id="PTHR39160">
    <property type="entry name" value="CELL WALL-BINDING PROTEIN YOCH"/>
    <property type="match status" value="1"/>
</dbReference>
<sequence>MKQKLVSLIATATIIATAATTTQAEEVTVHKGDTLWGYSQEYGVTVEAIKRWNNLSSDLIHPNDVLQVSPFKSVTVKKGDTLWDLARANGVSVGHLMDTNDLTSDLIHPGLNLTIYPDGESSTKGQTNRIIDETSKTNDDQAKLTTQNKVPEETTKEKGSQAVSIKTDTNTVEAPQPEVQASTPPAEKEAVSKEITVEATAYTASCKGCSGITSTGINLLENPDAKVISVDPTVIPLGSKVHVEGYGYATAADTGGAIKGNKIDVFIPDYDDAVQYGRKQVKVKIIE</sequence>
<dbReference type="CDD" id="cd00118">
    <property type="entry name" value="LysM"/>
    <property type="match status" value="2"/>
</dbReference>
<feature type="domain" description="LysM" evidence="4">
    <location>
        <begin position="25"/>
        <end position="68"/>
    </location>
</feature>
<evidence type="ECO:0000256" key="1">
    <source>
        <dbReference type="ARBA" id="ARBA00022729"/>
    </source>
</evidence>
<keyword evidence="6" id="KW-1185">Reference proteome</keyword>
<dbReference type="Gene3D" id="2.40.40.10">
    <property type="entry name" value="RlpA-like domain"/>
    <property type="match status" value="1"/>
</dbReference>
<dbReference type="Gene3D" id="3.10.350.10">
    <property type="entry name" value="LysM domain"/>
    <property type="match status" value="2"/>
</dbReference>
<feature type="compositionally biased region" description="Polar residues" evidence="2">
    <location>
        <begin position="161"/>
        <end position="183"/>
    </location>
</feature>
<dbReference type="GO" id="GO:0009254">
    <property type="term" value="P:peptidoglycan turnover"/>
    <property type="evidence" value="ECO:0007669"/>
    <property type="project" value="InterPro"/>
</dbReference>
<feature type="compositionally biased region" description="Basic and acidic residues" evidence="2">
    <location>
        <begin position="132"/>
        <end position="142"/>
    </location>
</feature>
<feature type="chain" id="PRO_5039223826" evidence="3">
    <location>
        <begin position="19"/>
        <end position="287"/>
    </location>
</feature>
<reference evidence="6" key="1">
    <citation type="submission" date="2016-10" db="EMBL/GenBank/DDBJ databases">
        <authorList>
            <person name="Varghese N."/>
            <person name="Submissions S."/>
        </authorList>
    </citation>
    <scope>NUCLEOTIDE SEQUENCE [LARGE SCALE GENOMIC DNA]</scope>
    <source>
        <strain evidence="6">B48,IBRC-M 10115,DSM 25386,CECT 8001</strain>
    </source>
</reference>
<feature type="region of interest" description="Disordered" evidence="2">
    <location>
        <begin position="132"/>
        <end position="188"/>
    </location>
</feature>
<dbReference type="SUPFAM" id="SSF54106">
    <property type="entry name" value="LysM domain"/>
    <property type="match status" value="2"/>
</dbReference>
<dbReference type="InterPro" id="IPR010611">
    <property type="entry name" value="3D_dom"/>
</dbReference>
<protein>
    <submittedName>
        <fullName evidence="5">3D (Asp-Asp-Asp) domain-containing protein</fullName>
    </submittedName>
</protein>
<dbReference type="STRING" id="930146.SAMN05192533_105249"/>
<dbReference type="SUPFAM" id="SSF50685">
    <property type="entry name" value="Barwin-like endoglucanases"/>
    <property type="match status" value="1"/>
</dbReference>
<dbReference type="InterPro" id="IPR051933">
    <property type="entry name" value="Resuscitation_pf_RpfB"/>
</dbReference>
<dbReference type="AlphaFoldDB" id="A0A1H8B1W8"/>
<dbReference type="GO" id="GO:0004553">
    <property type="term" value="F:hydrolase activity, hydrolyzing O-glycosyl compounds"/>
    <property type="evidence" value="ECO:0007669"/>
    <property type="project" value="InterPro"/>
</dbReference>
<dbReference type="EMBL" id="FOBW01000005">
    <property type="protein sequence ID" value="SEM76972.1"/>
    <property type="molecule type" value="Genomic_DNA"/>
</dbReference>
<keyword evidence="1 3" id="KW-0732">Signal</keyword>
<dbReference type="GO" id="GO:0019867">
    <property type="term" value="C:outer membrane"/>
    <property type="evidence" value="ECO:0007669"/>
    <property type="project" value="InterPro"/>
</dbReference>
<dbReference type="OrthoDB" id="9798935at2"/>
<evidence type="ECO:0000259" key="4">
    <source>
        <dbReference type="PROSITE" id="PS51782"/>
    </source>
</evidence>
<dbReference type="CDD" id="cd22786">
    <property type="entry name" value="DPBB_YuiC-like"/>
    <property type="match status" value="1"/>
</dbReference>
<dbReference type="InterPro" id="IPR036779">
    <property type="entry name" value="LysM_dom_sf"/>
</dbReference>
<proteinExistence type="predicted"/>
<accession>A0A1H8B1W8</accession>
<evidence type="ECO:0000313" key="5">
    <source>
        <dbReference type="EMBL" id="SEM76972.1"/>
    </source>
</evidence>
<feature type="domain" description="LysM" evidence="4">
    <location>
        <begin position="72"/>
        <end position="115"/>
    </location>
</feature>
<feature type="signal peptide" evidence="3">
    <location>
        <begin position="1"/>
        <end position="18"/>
    </location>
</feature>
<name>A0A1H8B1W8_9BACI</name>
<dbReference type="Pfam" id="PF01476">
    <property type="entry name" value="LysM"/>
    <property type="match status" value="2"/>
</dbReference>
<dbReference type="RefSeq" id="WP_090744191.1">
    <property type="nucleotide sequence ID" value="NZ_FOBW01000005.1"/>
</dbReference>
<dbReference type="PROSITE" id="PS51782">
    <property type="entry name" value="LYSM"/>
    <property type="match status" value="2"/>
</dbReference>
<dbReference type="SMART" id="SM00257">
    <property type="entry name" value="LysM"/>
    <property type="match status" value="2"/>
</dbReference>
<dbReference type="Pfam" id="PF06725">
    <property type="entry name" value="3D"/>
    <property type="match status" value="1"/>
</dbReference>
<evidence type="ECO:0000256" key="3">
    <source>
        <dbReference type="SAM" id="SignalP"/>
    </source>
</evidence>
<feature type="compositionally biased region" description="Basic and acidic residues" evidence="2">
    <location>
        <begin position="150"/>
        <end position="159"/>
    </location>
</feature>
<dbReference type="PANTHER" id="PTHR39160:SF6">
    <property type="entry name" value="CELL WALL-BINDING PROTEIN YOCH"/>
    <property type="match status" value="1"/>
</dbReference>
<gene>
    <name evidence="5" type="ORF">SAMN05192533_105249</name>
</gene>
<evidence type="ECO:0000313" key="6">
    <source>
        <dbReference type="Proteomes" id="UP000198553"/>
    </source>
</evidence>
<dbReference type="InterPro" id="IPR018392">
    <property type="entry name" value="LysM"/>
</dbReference>
<dbReference type="InterPro" id="IPR036908">
    <property type="entry name" value="RlpA-like_sf"/>
</dbReference>
<evidence type="ECO:0000256" key="2">
    <source>
        <dbReference type="SAM" id="MobiDB-lite"/>
    </source>
</evidence>